<organism evidence="2 3">
    <name type="scientific">Dendrobium catenatum</name>
    <dbReference type="NCBI Taxonomy" id="906689"/>
    <lineage>
        <taxon>Eukaryota</taxon>
        <taxon>Viridiplantae</taxon>
        <taxon>Streptophyta</taxon>
        <taxon>Embryophyta</taxon>
        <taxon>Tracheophyta</taxon>
        <taxon>Spermatophyta</taxon>
        <taxon>Magnoliopsida</taxon>
        <taxon>Liliopsida</taxon>
        <taxon>Asparagales</taxon>
        <taxon>Orchidaceae</taxon>
        <taxon>Epidendroideae</taxon>
        <taxon>Malaxideae</taxon>
        <taxon>Dendrobiinae</taxon>
        <taxon>Dendrobium</taxon>
    </lineage>
</organism>
<reference evidence="2 3" key="2">
    <citation type="journal article" date="2017" name="Nature">
        <title>The Apostasia genome and the evolution of orchids.</title>
        <authorList>
            <person name="Zhang G.Q."/>
            <person name="Liu K.W."/>
            <person name="Li Z."/>
            <person name="Lohaus R."/>
            <person name="Hsiao Y.Y."/>
            <person name="Niu S.C."/>
            <person name="Wang J.Y."/>
            <person name="Lin Y.C."/>
            <person name="Xu Q."/>
            <person name="Chen L.J."/>
            <person name="Yoshida K."/>
            <person name="Fujiwara S."/>
            <person name="Wang Z.W."/>
            <person name="Zhang Y.Q."/>
            <person name="Mitsuda N."/>
            <person name="Wang M."/>
            <person name="Liu G.H."/>
            <person name="Pecoraro L."/>
            <person name="Huang H.X."/>
            <person name="Xiao X.J."/>
            <person name="Lin M."/>
            <person name="Wu X.Y."/>
            <person name="Wu W.L."/>
            <person name="Chen Y.Y."/>
            <person name="Chang S.B."/>
            <person name="Sakamoto S."/>
            <person name="Ohme-Takagi M."/>
            <person name="Yagi M."/>
            <person name="Zeng S.J."/>
            <person name="Shen C.Y."/>
            <person name="Yeh C.M."/>
            <person name="Luo Y.B."/>
            <person name="Tsai W.C."/>
            <person name="Van de Peer Y."/>
            <person name="Liu Z.J."/>
        </authorList>
    </citation>
    <scope>NUCLEOTIDE SEQUENCE [LARGE SCALE GENOMIC DNA]</scope>
    <source>
        <tissue evidence="2">The whole plant</tissue>
    </source>
</reference>
<gene>
    <name evidence="2" type="primary">TSB2</name>
    <name evidence="2" type="ORF">MA16_Dca028172</name>
</gene>
<evidence type="ECO:0000313" key="2">
    <source>
        <dbReference type="EMBL" id="PKU62724.1"/>
    </source>
</evidence>
<reference evidence="2 3" key="1">
    <citation type="journal article" date="2016" name="Sci. Rep.">
        <title>The Dendrobium catenatum Lindl. genome sequence provides insights into polysaccharide synthase, floral development and adaptive evolution.</title>
        <authorList>
            <person name="Zhang G.Q."/>
            <person name="Xu Q."/>
            <person name="Bian C."/>
            <person name="Tsai W.C."/>
            <person name="Yeh C.M."/>
            <person name="Liu K.W."/>
            <person name="Yoshida K."/>
            <person name="Zhang L.S."/>
            <person name="Chang S.B."/>
            <person name="Chen F."/>
            <person name="Shi Y."/>
            <person name="Su Y.Y."/>
            <person name="Zhang Y.Q."/>
            <person name="Chen L.J."/>
            <person name="Yin Y."/>
            <person name="Lin M."/>
            <person name="Huang H."/>
            <person name="Deng H."/>
            <person name="Wang Z.W."/>
            <person name="Zhu S.L."/>
            <person name="Zhao X."/>
            <person name="Deng C."/>
            <person name="Niu S.C."/>
            <person name="Huang J."/>
            <person name="Wang M."/>
            <person name="Liu G.H."/>
            <person name="Yang H.J."/>
            <person name="Xiao X.J."/>
            <person name="Hsiao Y.Y."/>
            <person name="Wu W.L."/>
            <person name="Chen Y.Y."/>
            <person name="Mitsuda N."/>
            <person name="Ohme-Takagi M."/>
            <person name="Luo Y.B."/>
            <person name="Van de Peer Y."/>
            <person name="Liu Z.J."/>
        </authorList>
    </citation>
    <scope>NUCLEOTIDE SEQUENCE [LARGE SCALE GENOMIC DNA]</scope>
    <source>
        <tissue evidence="2">The whole plant</tissue>
    </source>
</reference>
<keyword evidence="1" id="KW-0472">Membrane</keyword>
<evidence type="ECO:0000256" key="1">
    <source>
        <dbReference type="SAM" id="Phobius"/>
    </source>
</evidence>
<dbReference type="SUPFAM" id="SSF53686">
    <property type="entry name" value="Tryptophan synthase beta subunit-like PLP-dependent enzymes"/>
    <property type="match status" value="1"/>
</dbReference>
<dbReference type="Gene3D" id="3.40.50.1100">
    <property type="match status" value="1"/>
</dbReference>
<dbReference type="Proteomes" id="UP000233837">
    <property type="component" value="Unassembled WGS sequence"/>
</dbReference>
<dbReference type="InterPro" id="IPR036052">
    <property type="entry name" value="TrpB-like_PALP_sf"/>
</dbReference>
<dbReference type="STRING" id="906689.A0A2I0VH84"/>
<feature type="transmembrane region" description="Helical" evidence="1">
    <location>
        <begin position="120"/>
        <end position="143"/>
    </location>
</feature>
<dbReference type="AlphaFoldDB" id="A0A2I0VH84"/>
<keyword evidence="1" id="KW-0812">Transmembrane</keyword>
<protein>
    <submittedName>
        <fullName evidence="2">Tryptophan synthase beta chain 2, chloroplastic</fullName>
    </submittedName>
</protein>
<proteinExistence type="predicted"/>
<keyword evidence="3" id="KW-1185">Reference proteome</keyword>
<name>A0A2I0VH84_9ASPA</name>
<sequence>MAAVAASTANTTIRKPRINPLFYSSKSSYSSSPTRVSFLQARSGTGSHLLATVARREVSATAMAIEEIGNGAVGLAAQRPDSFGRFGRFGGKYVPETLMHALTELESAFRSLSKDQEFQVVIDIVYAYFLISVLYFCGGLDSISRV</sequence>
<evidence type="ECO:0000313" key="3">
    <source>
        <dbReference type="Proteomes" id="UP000233837"/>
    </source>
</evidence>
<dbReference type="EMBL" id="KZ504276">
    <property type="protein sequence ID" value="PKU62724.1"/>
    <property type="molecule type" value="Genomic_DNA"/>
</dbReference>
<accession>A0A2I0VH84</accession>
<keyword evidence="1" id="KW-1133">Transmembrane helix</keyword>